<dbReference type="InterPro" id="IPR051694">
    <property type="entry name" value="Immunoregulatory_rcpt-like"/>
</dbReference>
<dbReference type="GO" id="GO:0071944">
    <property type="term" value="C:cell periphery"/>
    <property type="evidence" value="ECO:0007669"/>
    <property type="project" value="UniProtKB-ARBA"/>
</dbReference>
<evidence type="ECO:0000313" key="10">
    <source>
        <dbReference type="Proteomes" id="UP000190274"/>
    </source>
</evidence>
<evidence type="ECO:0000256" key="7">
    <source>
        <dbReference type="SAM" id="SignalP"/>
    </source>
</evidence>
<reference evidence="10" key="1">
    <citation type="submission" date="2016-03" db="EMBL/GenBank/DDBJ databases">
        <authorList>
            <person name="Devillers H."/>
        </authorList>
    </citation>
    <scope>NUCLEOTIDE SEQUENCE [LARGE SCALE GENOMIC DNA]</scope>
</reference>
<feature type="region of interest" description="Disordered" evidence="5">
    <location>
        <begin position="119"/>
        <end position="257"/>
    </location>
</feature>
<dbReference type="CDD" id="cd12087">
    <property type="entry name" value="TM_EGFR-like"/>
    <property type="match status" value="1"/>
</dbReference>
<name>A0A1G4IU99_9SACH</name>
<dbReference type="Proteomes" id="UP000190274">
    <property type="component" value="Chromosome B"/>
</dbReference>
<protein>
    <submittedName>
        <fullName evidence="9">LADA_0B08394g1_1</fullName>
    </submittedName>
</protein>
<feature type="domain" description="WSC" evidence="8">
    <location>
        <begin position="22"/>
        <end position="114"/>
    </location>
</feature>
<dbReference type="Pfam" id="PF01822">
    <property type="entry name" value="WSC"/>
    <property type="match status" value="1"/>
</dbReference>
<keyword evidence="4 6" id="KW-0472">Membrane</keyword>
<keyword evidence="10" id="KW-1185">Reference proteome</keyword>
<feature type="compositionally biased region" description="Low complexity" evidence="5">
    <location>
        <begin position="282"/>
        <end position="299"/>
    </location>
</feature>
<dbReference type="PANTHER" id="PTHR15549:SF26">
    <property type="entry name" value="AXIAL BUDDING PATTERN PROTEIN 2-RELATED"/>
    <property type="match status" value="1"/>
</dbReference>
<evidence type="ECO:0000256" key="1">
    <source>
        <dbReference type="ARBA" id="ARBA00004167"/>
    </source>
</evidence>
<organism evidence="9 10">
    <name type="scientific">Lachancea dasiensis</name>
    <dbReference type="NCBI Taxonomy" id="1072105"/>
    <lineage>
        <taxon>Eukaryota</taxon>
        <taxon>Fungi</taxon>
        <taxon>Dikarya</taxon>
        <taxon>Ascomycota</taxon>
        <taxon>Saccharomycotina</taxon>
        <taxon>Saccharomycetes</taxon>
        <taxon>Saccharomycetales</taxon>
        <taxon>Saccharomycetaceae</taxon>
        <taxon>Lachancea</taxon>
    </lineage>
</organism>
<evidence type="ECO:0000313" key="9">
    <source>
        <dbReference type="EMBL" id="SCU80578.1"/>
    </source>
</evidence>
<dbReference type="PROSITE" id="PS51212">
    <property type="entry name" value="WSC"/>
    <property type="match status" value="1"/>
</dbReference>
<feature type="region of interest" description="Disordered" evidence="5">
    <location>
        <begin position="273"/>
        <end position="299"/>
    </location>
</feature>
<gene>
    <name evidence="9" type="ORF">LADA_0B08394G</name>
</gene>
<evidence type="ECO:0000259" key="8">
    <source>
        <dbReference type="PROSITE" id="PS51212"/>
    </source>
</evidence>
<feature type="signal peptide" evidence="7">
    <location>
        <begin position="1"/>
        <end position="19"/>
    </location>
</feature>
<feature type="compositionally biased region" description="Polar residues" evidence="5">
    <location>
        <begin position="361"/>
        <end position="381"/>
    </location>
</feature>
<feature type="chain" id="PRO_5009235804" evidence="7">
    <location>
        <begin position="20"/>
        <end position="426"/>
    </location>
</feature>
<sequence>MVASVIPVVVGLAMRYVAAADSYSELGCYSQSDLSSALDSKGSYTYQSTSYCENECDGSEVVALLGGDTCYCGDSASALSSVSSTDSGNCDTKCAGWPYDTCGGSGYFQVYLKSGVTVPKSSGSSSSGGSSSTSSSAGGSSRSSSSASSSSSSSSKSSSGSSAGSSSSSRARSSSSSSASSRSSSSSSSSSSKSSSSSSASSSSSSSTSSRSSSSASSRSSSSSSASSTSGSSSSSASRSSSDAPTTVTTSSASVATLSNNQHSTRYVTQTTVLNSPTASGTSAQDVSSKSSSTSKDSLSGGAIAGIVIGSIVGSLLVAGLVFFLLWRRRKQQARDLEETKHHQPYSFGDSDGSAIPAAQRNASVRRTSSELGHSTNNDYAGQTPVFDDSYGRIRLSDGSLPDVTQEHGPLRIVNPDTEVYPHRNY</sequence>
<evidence type="ECO:0000256" key="4">
    <source>
        <dbReference type="ARBA" id="ARBA00023136"/>
    </source>
</evidence>
<dbReference type="InterPro" id="IPR002889">
    <property type="entry name" value="WSC_carb-bd"/>
</dbReference>
<feature type="region of interest" description="Disordered" evidence="5">
    <location>
        <begin position="337"/>
        <end position="385"/>
    </location>
</feature>
<feature type="transmembrane region" description="Helical" evidence="6">
    <location>
        <begin position="303"/>
        <end position="327"/>
    </location>
</feature>
<feature type="compositionally biased region" description="Low complexity" evidence="5">
    <location>
        <begin position="121"/>
        <end position="257"/>
    </location>
</feature>
<dbReference type="GO" id="GO:0016020">
    <property type="term" value="C:membrane"/>
    <property type="evidence" value="ECO:0007669"/>
    <property type="project" value="UniProtKB-SubCell"/>
</dbReference>
<proteinExistence type="predicted"/>
<accession>A0A1G4IU99</accession>
<evidence type="ECO:0000256" key="3">
    <source>
        <dbReference type="ARBA" id="ARBA00022989"/>
    </source>
</evidence>
<keyword evidence="3 6" id="KW-1133">Transmembrane helix</keyword>
<evidence type="ECO:0000256" key="2">
    <source>
        <dbReference type="ARBA" id="ARBA00022692"/>
    </source>
</evidence>
<comment type="subcellular location">
    <subcellularLocation>
        <location evidence="1">Membrane</location>
        <topology evidence="1">Single-pass membrane protein</topology>
    </subcellularLocation>
</comment>
<dbReference type="PANTHER" id="PTHR15549">
    <property type="entry name" value="PAIRED IMMUNOGLOBULIN-LIKE TYPE 2 RECEPTOR"/>
    <property type="match status" value="1"/>
</dbReference>
<dbReference type="SMART" id="SM00321">
    <property type="entry name" value="WSC"/>
    <property type="match status" value="1"/>
</dbReference>
<keyword evidence="2 6" id="KW-0812">Transmembrane</keyword>
<evidence type="ECO:0000256" key="6">
    <source>
        <dbReference type="SAM" id="Phobius"/>
    </source>
</evidence>
<evidence type="ECO:0000256" key="5">
    <source>
        <dbReference type="SAM" id="MobiDB-lite"/>
    </source>
</evidence>
<dbReference type="STRING" id="1266660.A0A1G4IU99"/>
<dbReference type="EMBL" id="LT598456">
    <property type="protein sequence ID" value="SCU80578.1"/>
    <property type="molecule type" value="Genomic_DNA"/>
</dbReference>
<dbReference type="AlphaFoldDB" id="A0A1G4IU99"/>
<dbReference type="OrthoDB" id="2019572at2759"/>
<keyword evidence="7" id="KW-0732">Signal</keyword>